<evidence type="ECO:0000313" key="2">
    <source>
        <dbReference type="EMBL" id="KIJ89496.1"/>
    </source>
</evidence>
<keyword evidence="3" id="KW-1185">Reference proteome</keyword>
<accession>A0A0C9WW78</accession>
<evidence type="ECO:0000313" key="3">
    <source>
        <dbReference type="Proteomes" id="UP000054477"/>
    </source>
</evidence>
<dbReference type="AlphaFoldDB" id="A0A0C9WW78"/>
<sequence>DRLSEWIEFRATFLDEALRHDGLGDFLGHTDCSQCEKAQGIFRCIDCPSGRMLKCAECIVALHQSLPLHRIERWNGLFFDKDSLQNLGLRYQLGHSGASCPSPQAGPKHFLVFDTSGPHFITIDYCNCSNEPLKNWTQLLREKWFPATHSRPQTVFTFDCLETFHELTLQGKTSLYDYYHSLLRRFDNAGLSNPINRYAEFHRVFRMWRNLMALKRAGRGHERGGIDATSNGELMVECPACPHPGKNLPNDWEKAGPLLFLYTLYVAVDANFKLKGKQRNLDDVELMPGWCAYVPEAPYQTHIANNVDQPEVCAQYIF</sequence>
<evidence type="ECO:0000259" key="1">
    <source>
        <dbReference type="Pfam" id="PF18803"/>
    </source>
</evidence>
<name>A0A0C9WW78_9AGAR</name>
<feature type="non-terminal residue" evidence="2">
    <location>
        <position position="318"/>
    </location>
</feature>
<dbReference type="HOGENOM" id="CLU_003703_1_0_1"/>
<dbReference type="Proteomes" id="UP000054477">
    <property type="component" value="Unassembled WGS sequence"/>
</dbReference>
<dbReference type="InterPro" id="IPR041457">
    <property type="entry name" value="CxC2_KDZ-assoc"/>
</dbReference>
<reference evidence="2 3" key="1">
    <citation type="submission" date="2014-04" db="EMBL/GenBank/DDBJ databases">
        <authorList>
            <consortium name="DOE Joint Genome Institute"/>
            <person name="Kuo A."/>
            <person name="Kohler A."/>
            <person name="Nagy L.G."/>
            <person name="Floudas D."/>
            <person name="Copeland A."/>
            <person name="Barry K.W."/>
            <person name="Cichocki N."/>
            <person name="Veneault-Fourrey C."/>
            <person name="LaButti K."/>
            <person name="Lindquist E.A."/>
            <person name="Lipzen A."/>
            <person name="Lundell T."/>
            <person name="Morin E."/>
            <person name="Murat C."/>
            <person name="Sun H."/>
            <person name="Tunlid A."/>
            <person name="Henrissat B."/>
            <person name="Grigoriev I.V."/>
            <person name="Hibbett D.S."/>
            <person name="Martin F."/>
            <person name="Nordberg H.P."/>
            <person name="Cantor M.N."/>
            <person name="Hua S.X."/>
        </authorList>
    </citation>
    <scope>NUCLEOTIDE SEQUENCE [LARGE SCALE GENOMIC DNA]</scope>
    <source>
        <strain evidence="2 3">LaAM-08-1</strain>
    </source>
</reference>
<reference evidence="3" key="2">
    <citation type="submission" date="2015-01" db="EMBL/GenBank/DDBJ databases">
        <title>Evolutionary Origins and Diversification of the Mycorrhizal Mutualists.</title>
        <authorList>
            <consortium name="DOE Joint Genome Institute"/>
            <consortium name="Mycorrhizal Genomics Consortium"/>
            <person name="Kohler A."/>
            <person name="Kuo A."/>
            <person name="Nagy L.G."/>
            <person name="Floudas D."/>
            <person name="Copeland A."/>
            <person name="Barry K.W."/>
            <person name="Cichocki N."/>
            <person name="Veneault-Fourrey C."/>
            <person name="LaButti K."/>
            <person name="Lindquist E.A."/>
            <person name="Lipzen A."/>
            <person name="Lundell T."/>
            <person name="Morin E."/>
            <person name="Murat C."/>
            <person name="Riley R."/>
            <person name="Ohm R."/>
            <person name="Sun H."/>
            <person name="Tunlid A."/>
            <person name="Henrissat B."/>
            <person name="Grigoriev I.V."/>
            <person name="Hibbett D.S."/>
            <person name="Martin F."/>
        </authorList>
    </citation>
    <scope>NUCLEOTIDE SEQUENCE [LARGE SCALE GENOMIC DNA]</scope>
    <source>
        <strain evidence="3">LaAM-08-1</strain>
    </source>
</reference>
<dbReference type="Pfam" id="PF18803">
    <property type="entry name" value="CxC2"/>
    <property type="match status" value="1"/>
</dbReference>
<protein>
    <recommendedName>
        <fullName evidence="1">CxC2-like cysteine cluster KDZ transposase-associated domain-containing protein</fullName>
    </recommendedName>
</protein>
<dbReference type="CDD" id="cd19757">
    <property type="entry name" value="Bbox1"/>
    <property type="match status" value="1"/>
</dbReference>
<dbReference type="OrthoDB" id="3004525at2759"/>
<dbReference type="STRING" id="1095629.A0A0C9WW78"/>
<gene>
    <name evidence="2" type="ORF">K443DRAFT_117906</name>
</gene>
<dbReference type="EMBL" id="KN839672">
    <property type="protein sequence ID" value="KIJ89496.1"/>
    <property type="molecule type" value="Genomic_DNA"/>
</dbReference>
<feature type="domain" description="CxC2-like cysteine cluster KDZ transposase-associated" evidence="1">
    <location>
        <begin position="84"/>
        <end position="190"/>
    </location>
</feature>
<organism evidence="2 3">
    <name type="scientific">Laccaria amethystina LaAM-08-1</name>
    <dbReference type="NCBI Taxonomy" id="1095629"/>
    <lineage>
        <taxon>Eukaryota</taxon>
        <taxon>Fungi</taxon>
        <taxon>Dikarya</taxon>
        <taxon>Basidiomycota</taxon>
        <taxon>Agaricomycotina</taxon>
        <taxon>Agaricomycetes</taxon>
        <taxon>Agaricomycetidae</taxon>
        <taxon>Agaricales</taxon>
        <taxon>Agaricineae</taxon>
        <taxon>Hydnangiaceae</taxon>
        <taxon>Laccaria</taxon>
    </lineage>
</organism>
<proteinExistence type="predicted"/>